<name>A0A3A3Z5J4_9ACTN</name>
<reference evidence="2 3" key="1">
    <citation type="submission" date="2018-09" db="EMBL/GenBank/DDBJ databases">
        <title>YIM 75000 draft genome.</title>
        <authorList>
            <person name="Tang S."/>
            <person name="Feng Y."/>
        </authorList>
    </citation>
    <scope>NUCLEOTIDE SEQUENCE [LARGE SCALE GENOMIC DNA]</scope>
    <source>
        <strain evidence="2 3">YIM 75000</strain>
    </source>
</reference>
<dbReference type="InterPro" id="IPR011990">
    <property type="entry name" value="TPR-like_helical_dom_sf"/>
</dbReference>
<keyword evidence="3" id="KW-1185">Reference proteome</keyword>
<dbReference type="AlphaFoldDB" id="A0A3A3Z5J4"/>
<accession>A0A3A3Z5J4</accession>
<comment type="caution">
    <text evidence="2">The sequence shown here is derived from an EMBL/GenBank/DDBJ whole genome shotgun (WGS) entry which is preliminary data.</text>
</comment>
<proteinExistence type="predicted"/>
<dbReference type="SUPFAM" id="SSF48452">
    <property type="entry name" value="TPR-like"/>
    <property type="match status" value="2"/>
</dbReference>
<organism evidence="2 3">
    <name type="scientific">Vallicoccus soli</name>
    <dbReference type="NCBI Taxonomy" id="2339232"/>
    <lineage>
        <taxon>Bacteria</taxon>
        <taxon>Bacillati</taxon>
        <taxon>Actinomycetota</taxon>
        <taxon>Actinomycetes</taxon>
        <taxon>Motilibacterales</taxon>
        <taxon>Vallicoccaceae</taxon>
        <taxon>Vallicoccus</taxon>
    </lineage>
</organism>
<gene>
    <name evidence="2" type="ORF">D5H78_04855</name>
</gene>
<protein>
    <submittedName>
        <fullName evidence="2">CHAT domain-containing protein</fullName>
    </submittedName>
</protein>
<dbReference type="Gene3D" id="1.25.40.10">
    <property type="entry name" value="Tetratricopeptide repeat domain"/>
    <property type="match status" value="1"/>
</dbReference>
<evidence type="ECO:0000259" key="1">
    <source>
        <dbReference type="Pfam" id="PF12770"/>
    </source>
</evidence>
<evidence type="ECO:0000313" key="3">
    <source>
        <dbReference type="Proteomes" id="UP000265614"/>
    </source>
</evidence>
<feature type="domain" description="CHAT" evidence="1">
    <location>
        <begin position="623"/>
        <end position="862"/>
    </location>
</feature>
<dbReference type="EMBL" id="QZEZ01000001">
    <property type="protein sequence ID" value="RJK98228.1"/>
    <property type="molecule type" value="Genomic_DNA"/>
</dbReference>
<dbReference type="InterPro" id="IPR024983">
    <property type="entry name" value="CHAT_dom"/>
</dbReference>
<dbReference type="Proteomes" id="UP000265614">
    <property type="component" value="Unassembled WGS sequence"/>
</dbReference>
<sequence length="864" mass="90382">MYEEVVADPGARRGDVVDLVAQARASRDREALVVALRASAWVERTLLRAPAAKELLDEAVRLARSGPVHRLPEVLTTRAVVNQELGRAAAARRDLDAAGALASAGHALGPELALQQAVLRQNSGDGAGAEALYAALLADPSAPALLRAKAANNLALVEAQTGRAGAALQHLDEAAALAVAGGSTTLVAVVAQSRGWVLLHAGRLPDSMAQLDTAAALWRAAGLPPGEPYVEQADALADLRLVEEALGLARAAAASFREHGALLLAVEAQHRVARLALRAGRPDDALREAEALEALLDGQDRPAWRARAGAVLAEARLATGRCTAEELDRARRSARTLDRLGQVGEAVDAYLVAGRCALAQDRQVPAQALLRRAEELSRGGTVLLRLKGRLAAALAAGGDVARVTQLARAGMRDLAEHRDALGSVELRALASGHGAELGVLALRTLRSAAGGAAPVRLLDWMERTRAAALTAPPAEQRTLVPRPADPEQEELLARLRLLHRRVDDDPSAAPALRQEVQEVEERLRRGAWSRSAERARRHQRPVPVAELRRLLDGTPLVELAAVDDRLLAVVLEARRSRVVELGPLEPVRRERDALLFTLRGLSTPRPPAVTAALRRSAEGGLARLRAALLDPLRVRPDAPLVVVPSAALHGVPWSALHDGPVAAAPSATLWARTRAGAPRAGGVLLAAGPDLQGAVPEVRALAALHPGAEVLEPPRSTAAAVTASLARADLAHLACHGVLRADNPLFSALLLSDGPLTVHELALRRAAPRRVVLAACDSAADTTYAGGEMLGFVGALVERGTAGLVASGVPVPDVGSVPLMRALHEGLARGATMSVALHGARAAVDLDDPVNLVSWAAYTAFGAA</sequence>
<dbReference type="Pfam" id="PF12770">
    <property type="entry name" value="CHAT"/>
    <property type="match status" value="1"/>
</dbReference>
<evidence type="ECO:0000313" key="2">
    <source>
        <dbReference type="EMBL" id="RJK98228.1"/>
    </source>
</evidence>